<dbReference type="PANTHER" id="PTHR43752">
    <property type="entry name" value="BNR/ASP-BOX REPEAT FAMILY PROTEIN"/>
    <property type="match status" value="1"/>
</dbReference>
<name>A0AAI8YKW4_9PEZI</name>
<comment type="caution">
    <text evidence="2">The sequence shown here is derived from an EMBL/GenBank/DDBJ whole genome shotgun (WGS) entry which is preliminary data.</text>
</comment>
<organism evidence="2 3">
    <name type="scientific">Anthostomella pinea</name>
    <dbReference type="NCBI Taxonomy" id="933095"/>
    <lineage>
        <taxon>Eukaryota</taxon>
        <taxon>Fungi</taxon>
        <taxon>Dikarya</taxon>
        <taxon>Ascomycota</taxon>
        <taxon>Pezizomycotina</taxon>
        <taxon>Sordariomycetes</taxon>
        <taxon>Xylariomycetidae</taxon>
        <taxon>Xylariales</taxon>
        <taxon>Xylariaceae</taxon>
        <taxon>Anthostomella</taxon>
    </lineage>
</organism>
<accession>A0AAI8YKW4</accession>
<sequence>MFIRQLVVVLPDNTWVLPIWYCRVPPGFRWIGPDDVSAGLYTRDGGKTWNEKAVPDSTGCVHINTVPLPLDKGYLAFYRSRWADCIYRSTSFDSINWSAPEWTSLPNPNSGICATALPNGDVVMVFNDSSTYLGMELREGLYDNIIPAEDPRVNQPEGSNGKVAIWGTPRKALSVGISRDEGKTWRYRVLEDGDGFCMTNDSKGRSNRELSYPSIYFDRSEGDKGVHISYTHHRQSIRYVHIDDVAQFVGE</sequence>
<protein>
    <submittedName>
        <fullName evidence="2">Uu.00g135470.m01.CDS01</fullName>
    </submittedName>
</protein>
<dbReference type="CDD" id="cd15482">
    <property type="entry name" value="Sialidase_non-viral"/>
    <property type="match status" value="1"/>
</dbReference>
<dbReference type="AlphaFoldDB" id="A0AAI8YKW4"/>
<dbReference type="InterPro" id="IPR036278">
    <property type="entry name" value="Sialidase_sf"/>
</dbReference>
<reference evidence="2" key="1">
    <citation type="submission" date="2023-10" db="EMBL/GenBank/DDBJ databases">
        <authorList>
            <person name="Hackl T."/>
        </authorList>
    </citation>
    <scope>NUCLEOTIDE SEQUENCE</scope>
</reference>
<dbReference type="EMBL" id="CAUWAG010000012">
    <property type="protein sequence ID" value="CAJ2508521.1"/>
    <property type="molecule type" value="Genomic_DNA"/>
</dbReference>
<dbReference type="PANTHER" id="PTHR43752:SF2">
    <property type="entry name" value="BNR_ASP-BOX REPEAT FAMILY PROTEIN"/>
    <property type="match status" value="1"/>
</dbReference>
<evidence type="ECO:0000313" key="3">
    <source>
        <dbReference type="Proteomes" id="UP001295740"/>
    </source>
</evidence>
<proteinExistence type="predicted"/>
<evidence type="ECO:0000313" key="2">
    <source>
        <dbReference type="EMBL" id="CAJ2508521.1"/>
    </source>
</evidence>
<evidence type="ECO:0000259" key="1">
    <source>
        <dbReference type="Pfam" id="PF13088"/>
    </source>
</evidence>
<dbReference type="Gene3D" id="2.120.10.10">
    <property type="match status" value="1"/>
</dbReference>
<dbReference type="SUPFAM" id="SSF50939">
    <property type="entry name" value="Sialidases"/>
    <property type="match status" value="1"/>
</dbReference>
<dbReference type="InterPro" id="IPR011040">
    <property type="entry name" value="Sialidase"/>
</dbReference>
<feature type="domain" description="Sialidase" evidence="1">
    <location>
        <begin position="2"/>
        <end position="219"/>
    </location>
</feature>
<dbReference type="Proteomes" id="UP001295740">
    <property type="component" value="Unassembled WGS sequence"/>
</dbReference>
<gene>
    <name evidence="2" type="ORF">KHLLAP_LOCUS8989</name>
</gene>
<keyword evidence="3" id="KW-1185">Reference proteome</keyword>
<dbReference type="Pfam" id="PF13088">
    <property type="entry name" value="BNR_2"/>
    <property type="match status" value="1"/>
</dbReference>